<protein>
    <recommendedName>
        <fullName evidence="4">Vacuolar-sorting protein SNF7</fullName>
    </recommendedName>
    <alternativeName>
        <fullName evidence="5">Vacuolar protein-sorting-associated protein 32</fullName>
    </alternativeName>
</protein>
<dbReference type="Gene3D" id="6.10.250.1710">
    <property type="match status" value="1"/>
</dbReference>
<name>A0A9P4JQ27_9PLEO</name>
<evidence type="ECO:0000256" key="5">
    <source>
        <dbReference type="ARBA" id="ARBA00042586"/>
    </source>
</evidence>
<proteinExistence type="inferred from homology"/>
<sequence length="226" mass="25120">MSGWGFGGLGSLFGGSKAKQDAPKKAILQLRGQLEMLNKREKHLHTQAEEQQAIARKYANTNKTAAKAALMRKKQFEKSLEQTSTQIMSLEREIHAIESANINKETMEAMRNAGQAMKQIHAGMTIDKVDQAMEDLREQHAIGEEINAAISQQVGTDLVDEEELDDELAELQQEELDNKMLSTGTVPTGDKVARLPSVATKPQHVQAQEVDDEEEELRKLQAEMAI</sequence>
<organism evidence="7 8">
    <name type="scientific">Delitschia confertaspora ATCC 74209</name>
    <dbReference type="NCBI Taxonomy" id="1513339"/>
    <lineage>
        <taxon>Eukaryota</taxon>
        <taxon>Fungi</taxon>
        <taxon>Dikarya</taxon>
        <taxon>Ascomycota</taxon>
        <taxon>Pezizomycotina</taxon>
        <taxon>Dothideomycetes</taxon>
        <taxon>Pleosporomycetidae</taxon>
        <taxon>Pleosporales</taxon>
        <taxon>Delitschiaceae</taxon>
        <taxon>Delitschia</taxon>
    </lineage>
</organism>
<evidence type="ECO:0000256" key="6">
    <source>
        <dbReference type="SAM" id="Coils"/>
    </source>
</evidence>
<dbReference type="Gene3D" id="1.10.287.1060">
    <property type="entry name" value="ESAT-6-like"/>
    <property type="match status" value="1"/>
</dbReference>
<keyword evidence="6" id="KW-0175">Coiled coil</keyword>
<comment type="similarity">
    <text evidence="2">Belongs to the SNF7 family.</text>
</comment>
<comment type="subcellular location">
    <subcellularLocation>
        <location evidence="1">Endosome</location>
    </subcellularLocation>
</comment>
<dbReference type="PANTHER" id="PTHR22761:SF10">
    <property type="entry name" value="GH13992P"/>
    <property type="match status" value="1"/>
</dbReference>
<dbReference type="InterPro" id="IPR005024">
    <property type="entry name" value="Snf7_fam"/>
</dbReference>
<keyword evidence="8" id="KW-1185">Reference proteome</keyword>
<comment type="caution">
    <text evidence="7">The sequence shown here is derived from an EMBL/GenBank/DDBJ whole genome shotgun (WGS) entry which is preliminary data.</text>
</comment>
<evidence type="ECO:0000256" key="2">
    <source>
        <dbReference type="ARBA" id="ARBA00006190"/>
    </source>
</evidence>
<dbReference type="GO" id="GO:0006900">
    <property type="term" value="P:vesicle budding from membrane"/>
    <property type="evidence" value="ECO:0007669"/>
    <property type="project" value="TreeGrafter"/>
</dbReference>
<dbReference type="GO" id="GO:0032511">
    <property type="term" value="P:late endosome to vacuole transport via multivesicular body sorting pathway"/>
    <property type="evidence" value="ECO:0007669"/>
    <property type="project" value="TreeGrafter"/>
</dbReference>
<dbReference type="Pfam" id="PF03357">
    <property type="entry name" value="Snf7"/>
    <property type="match status" value="1"/>
</dbReference>
<dbReference type="OrthoDB" id="5592979at2759"/>
<evidence type="ECO:0000256" key="3">
    <source>
        <dbReference type="ARBA" id="ARBA00022753"/>
    </source>
</evidence>
<gene>
    <name evidence="7" type="ORF">GQ43DRAFT_45437</name>
</gene>
<dbReference type="PANTHER" id="PTHR22761">
    <property type="entry name" value="CHARGED MULTIVESICULAR BODY PROTEIN"/>
    <property type="match status" value="1"/>
</dbReference>
<evidence type="ECO:0000313" key="8">
    <source>
        <dbReference type="Proteomes" id="UP000799536"/>
    </source>
</evidence>
<reference evidence="7" key="1">
    <citation type="journal article" date="2020" name="Stud. Mycol.">
        <title>101 Dothideomycetes genomes: a test case for predicting lifestyles and emergence of pathogens.</title>
        <authorList>
            <person name="Haridas S."/>
            <person name="Albert R."/>
            <person name="Binder M."/>
            <person name="Bloem J."/>
            <person name="Labutti K."/>
            <person name="Salamov A."/>
            <person name="Andreopoulos B."/>
            <person name="Baker S."/>
            <person name="Barry K."/>
            <person name="Bills G."/>
            <person name="Bluhm B."/>
            <person name="Cannon C."/>
            <person name="Castanera R."/>
            <person name="Culley D."/>
            <person name="Daum C."/>
            <person name="Ezra D."/>
            <person name="Gonzalez J."/>
            <person name="Henrissat B."/>
            <person name="Kuo A."/>
            <person name="Liang C."/>
            <person name="Lipzen A."/>
            <person name="Lutzoni F."/>
            <person name="Magnuson J."/>
            <person name="Mondo S."/>
            <person name="Nolan M."/>
            <person name="Ohm R."/>
            <person name="Pangilinan J."/>
            <person name="Park H.-J."/>
            <person name="Ramirez L."/>
            <person name="Alfaro M."/>
            <person name="Sun H."/>
            <person name="Tritt A."/>
            <person name="Yoshinaga Y."/>
            <person name="Zwiers L.-H."/>
            <person name="Turgeon B."/>
            <person name="Goodwin S."/>
            <person name="Spatafora J."/>
            <person name="Crous P."/>
            <person name="Grigoriev I."/>
        </authorList>
    </citation>
    <scope>NUCLEOTIDE SEQUENCE</scope>
    <source>
        <strain evidence="7">ATCC 74209</strain>
    </source>
</reference>
<dbReference type="EMBL" id="ML993987">
    <property type="protein sequence ID" value="KAF2201184.1"/>
    <property type="molecule type" value="Genomic_DNA"/>
</dbReference>
<dbReference type="GO" id="GO:0005771">
    <property type="term" value="C:multivesicular body"/>
    <property type="evidence" value="ECO:0007669"/>
    <property type="project" value="TreeGrafter"/>
</dbReference>
<evidence type="ECO:0000313" key="7">
    <source>
        <dbReference type="EMBL" id="KAF2201184.1"/>
    </source>
</evidence>
<dbReference type="AlphaFoldDB" id="A0A9P4JQ27"/>
<keyword evidence="3" id="KW-0967">Endosome</keyword>
<feature type="coiled-coil region" evidence="6">
    <location>
        <begin position="73"/>
        <end position="100"/>
    </location>
</feature>
<dbReference type="GO" id="GO:0000815">
    <property type="term" value="C:ESCRT III complex"/>
    <property type="evidence" value="ECO:0007669"/>
    <property type="project" value="TreeGrafter"/>
</dbReference>
<evidence type="ECO:0000256" key="4">
    <source>
        <dbReference type="ARBA" id="ARBA00040017"/>
    </source>
</evidence>
<accession>A0A9P4JQ27</accession>
<evidence type="ECO:0000256" key="1">
    <source>
        <dbReference type="ARBA" id="ARBA00004177"/>
    </source>
</evidence>
<dbReference type="GO" id="GO:0009898">
    <property type="term" value="C:cytoplasmic side of plasma membrane"/>
    <property type="evidence" value="ECO:0007669"/>
    <property type="project" value="TreeGrafter"/>
</dbReference>
<dbReference type="Proteomes" id="UP000799536">
    <property type="component" value="Unassembled WGS sequence"/>
</dbReference>